<keyword evidence="5" id="KW-0804">Transcription</keyword>
<dbReference type="InterPro" id="IPR000014">
    <property type="entry name" value="PAS"/>
</dbReference>
<dbReference type="InterPro" id="IPR025944">
    <property type="entry name" value="Sigma_54_int_dom_CS"/>
</dbReference>
<dbReference type="InterPro" id="IPR003593">
    <property type="entry name" value="AAA+_ATPase"/>
</dbReference>
<dbReference type="GO" id="GO:0006355">
    <property type="term" value="P:regulation of DNA-templated transcription"/>
    <property type="evidence" value="ECO:0007669"/>
    <property type="project" value="InterPro"/>
</dbReference>
<evidence type="ECO:0000256" key="2">
    <source>
        <dbReference type="ARBA" id="ARBA00022797"/>
    </source>
</evidence>
<evidence type="ECO:0000313" key="11">
    <source>
        <dbReference type="EMBL" id="ASN06119.1"/>
    </source>
</evidence>
<dbReference type="CDD" id="cd00009">
    <property type="entry name" value="AAA"/>
    <property type="match status" value="1"/>
</dbReference>
<feature type="coiled-coil region" evidence="7">
    <location>
        <begin position="215"/>
        <end position="242"/>
    </location>
</feature>
<dbReference type="InterPro" id="IPR000700">
    <property type="entry name" value="PAS-assoc_C"/>
</dbReference>
<dbReference type="Proteomes" id="UP000204391">
    <property type="component" value="Chromosome"/>
</dbReference>
<dbReference type="PANTHER" id="PTHR32071">
    <property type="entry name" value="TRANSCRIPTIONAL REGULATORY PROTEIN"/>
    <property type="match status" value="1"/>
</dbReference>
<feature type="domain" description="PAC" evidence="10">
    <location>
        <begin position="172"/>
        <end position="224"/>
    </location>
</feature>
<dbReference type="InterPro" id="IPR058031">
    <property type="entry name" value="AAA_lid_NorR"/>
</dbReference>
<feature type="domain" description="Sigma-54 factor interaction" evidence="8">
    <location>
        <begin position="249"/>
        <end position="479"/>
    </location>
</feature>
<evidence type="ECO:0000259" key="9">
    <source>
        <dbReference type="PROSITE" id="PS50112"/>
    </source>
</evidence>
<dbReference type="SUPFAM" id="SSF55785">
    <property type="entry name" value="PYP-like sensor domain (PAS domain)"/>
    <property type="match status" value="1"/>
</dbReference>
<dbReference type="InterPro" id="IPR009057">
    <property type="entry name" value="Homeodomain-like_sf"/>
</dbReference>
<evidence type="ECO:0000256" key="3">
    <source>
        <dbReference type="ARBA" id="ARBA00022840"/>
    </source>
</evidence>
<dbReference type="AlphaFoldDB" id="A0A221MEX1"/>
<dbReference type="PROSITE" id="PS50045">
    <property type="entry name" value="SIGMA54_INTERACT_4"/>
    <property type="match status" value="1"/>
</dbReference>
<dbReference type="InterPro" id="IPR030828">
    <property type="entry name" value="HTH_TyrR"/>
</dbReference>
<dbReference type="PROSITE" id="PS00688">
    <property type="entry name" value="SIGMA54_INTERACT_3"/>
    <property type="match status" value="1"/>
</dbReference>
<dbReference type="GO" id="GO:0005524">
    <property type="term" value="F:ATP binding"/>
    <property type="evidence" value="ECO:0007669"/>
    <property type="project" value="UniProtKB-KW"/>
</dbReference>
<dbReference type="GO" id="GO:0003677">
    <property type="term" value="F:DNA binding"/>
    <property type="evidence" value="ECO:0007669"/>
    <property type="project" value="UniProtKB-KW"/>
</dbReference>
<evidence type="ECO:0000256" key="6">
    <source>
        <dbReference type="ARBA" id="ARBA00029500"/>
    </source>
</evidence>
<dbReference type="InterPro" id="IPR025662">
    <property type="entry name" value="Sigma_54_int_dom_ATP-bd_1"/>
</dbReference>
<keyword evidence="12" id="KW-1185">Reference proteome</keyword>
<dbReference type="Gene3D" id="1.10.8.60">
    <property type="match status" value="1"/>
</dbReference>
<evidence type="ECO:0000256" key="7">
    <source>
        <dbReference type="SAM" id="Coils"/>
    </source>
</evidence>
<keyword evidence="1" id="KW-0547">Nucleotide-binding</keyword>
<dbReference type="SMART" id="SM00382">
    <property type="entry name" value="AAA"/>
    <property type="match status" value="1"/>
</dbReference>
<dbReference type="Pfam" id="PF18024">
    <property type="entry name" value="HTH_50"/>
    <property type="match status" value="1"/>
</dbReference>
<dbReference type="Pfam" id="PF25601">
    <property type="entry name" value="AAA_lid_14"/>
    <property type="match status" value="1"/>
</dbReference>
<dbReference type="InterPro" id="IPR027417">
    <property type="entry name" value="P-loop_NTPase"/>
</dbReference>
<name>A0A221MEX1_9BACI</name>
<feature type="domain" description="PAS" evidence="9">
    <location>
        <begin position="105"/>
        <end position="151"/>
    </location>
</feature>
<dbReference type="SUPFAM" id="SSF46689">
    <property type="entry name" value="Homeodomain-like"/>
    <property type="match status" value="1"/>
</dbReference>
<evidence type="ECO:0000259" key="8">
    <source>
        <dbReference type="PROSITE" id="PS50045"/>
    </source>
</evidence>
<protein>
    <recommendedName>
        <fullName evidence="6">HTH-type transcriptional regulatory protein TyrR</fullName>
    </recommendedName>
</protein>
<evidence type="ECO:0000256" key="4">
    <source>
        <dbReference type="ARBA" id="ARBA00023015"/>
    </source>
</evidence>
<dbReference type="Pfam" id="PF00989">
    <property type="entry name" value="PAS"/>
    <property type="match status" value="1"/>
</dbReference>
<evidence type="ECO:0000313" key="12">
    <source>
        <dbReference type="Proteomes" id="UP000204391"/>
    </source>
</evidence>
<keyword evidence="3" id="KW-0067">ATP-binding</keyword>
<dbReference type="PROSITE" id="PS50112">
    <property type="entry name" value="PAS"/>
    <property type="match status" value="1"/>
</dbReference>
<proteinExistence type="predicted"/>
<keyword evidence="2" id="KW-0058">Aromatic hydrocarbons catabolism</keyword>
<evidence type="ECO:0000256" key="1">
    <source>
        <dbReference type="ARBA" id="ARBA00022741"/>
    </source>
</evidence>
<dbReference type="RefSeq" id="WP_089533000.1">
    <property type="nucleotide sequence ID" value="NZ_CP022437.1"/>
</dbReference>
<dbReference type="SMART" id="SM00091">
    <property type="entry name" value="PAS"/>
    <property type="match status" value="1"/>
</dbReference>
<dbReference type="Gene3D" id="3.40.50.300">
    <property type="entry name" value="P-loop containing nucleotide triphosphate hydrolases"/>
    <property type="match status" value="1"/>
</dbReference>
<dbReference type="NCBIfam" id="TIGR00229">
    <property type="entry name" value="sensory_box"/>
    <property type="match status" value="1"/>
</dbReference>
<dbReference type="EMBL" id="CP022437">
    <property type="protein sequence ID" value="ASN06119.1"/>
    <property type="molecule type" value="Genomic_DNA"/>
</dbReference>
<dbReference type="PROSITE" id="PS50113">
    <property type="entry name" value="PAC"/>
    <property type="match status" value="1"/>
</dbReference>
<evidence type="ECO:0000256" key="5">
    <source>
        <dbReference type="ARBA" id="ARBA00023163"/>
    </source>
</evidence>
<dbReference type="InterPro" id="IPR035965">
    <property type="entry name" value="PAS-like_dom_sf"/>
</dbReference>
<dbReference type="PROSITE" id="PS00675">
    <property type="entry name" value="SIGMA54_INTERACT_1"/>
    <property type="match status" value="1"/>
</dbReference>
<dbReference type="KEGG" id="vne:CFK40_14365"/>
<dbReference type="InterPro" id="IPR013767">
    <property type="entry name" value="PAS_fold"/>
</dbReference>
<sequence>MNFNDIVESIPLPAVVISKDEKVISYNHLMEASLEEVMETGESIRNAFLRWETNTSSEMIMAESGKKRFIFIEGSLTGSSDRLLIGKETSELSALKNENKELKNLTHELDAIIESSYDGIYITDTKGVTWKTNSAIERITGIPKEYYIGKSVDALVKRGILKKSVTHKVVKQRRTVSVVQDNFAGKEILITGTPVFNEDGVIEKVVTNIRDLSDLNALQTELEKMNQLNNKYKKELALLKNKPDRLDGIVINSEHMKMIYNTADRIVDIDATVLLLGETGVGKDVLGKYIFTNSMRSREGEFIKINCGAIPPDLLESELFGYESGAFTGASRQGKPGMFEIADKGVLFLDEIGELPLQLQVKLLRVLQENEIQRIGGTKPKKVDVRIIAATNRNLKEMVTKGDFREDLYYRLNVLPIFIPPLKDRRDDILPLIQTFLNQANEKYHMSKLLDGKLKDFLFTYDWPGNLRELSNLIERLVVITPDDAIKMDNLPSEYRESSETIIGPSSIVSLKEATEMAEVKVLGLAVEKYKNTYDIAKALDSSQPTIVRKLKKYNLMVKR</sequence>
<dbReference type="OrthoDB" id="9771372at2"/>
<dbReference type="SUPFAM" id="SSF52540">
    <property type="entry name" value="P-loop containing nucleoside triphosphate hydrolases"/>
    <property type="match status" value="1"/>
</dbReference>
<accession>A0A221MEX1</accession>
<keyword evidence="4" id="KW-0805">Transcription regulation</keyword>
<dbReference type="Gene3D" id="1.10.10.60">
    <property type="entry name" value="Homeodomain-like"/>
    <property type="match status" value="1"/>
</dbReference>
<reference evidence="11 12" key="1">
    <citation type="journal article" date="2003" name="Int. J. Syst. Evol. Microbiol.">
        <title>Virgibacillus carmonensis sp. nov., Virgibacillus necropolis sp. nov. and Virgibacillus picturae sp. nov., three novel species isolated from deteriorated mural paintings, transfer of the species of the genus salibacillus to Virgibacillus, as Virgibacillus marismortui comb. nov. and Virgibacillus salexigens comb. nov., and emended description of the genus Virgibacillus.</title>
        <authorList>
            <person name="Heyrman J."/>
            <person name="Logan N.A."/>
            <person name="Busse H.J."/>
            <person name="Balcaen A."/>
            <person name="Lebbe L."/>
            <person name="Rodriguez-Diaz M."/>
            <person name="Swings J."/>
            <person name="De Vos P."/>
        </authorList>
    </citation>
    <scope>NUCLEOTIDE SEQUENCE [LARGE SCALE GENOMIC DNA]</scope>
    <source>
        <strain evidence="11 12">LMG 19488</strain>
    </source>
</reference>
<feature type="coiled-coil region" evidence="7">
    <location>
        <begin position="85"/>
        <end position="115"/>
    </location>
</feature>
<dbReference type="FunFam" id="3.40.50.300:FF:000006">
    <property type="entry name" value="DNA-binding transcriptional regulator NtrC"/>
    <property type="match status" value="1"/>
</dbReference>
<organism evidence="11 12">
    <name type="scientific">Virgibacillus necropolis</name>
    <dbReference type="NCBI Taxonomy" id="163877"/>
    <lineage>
        <taxon>Bacteria</taxon>
        <taxon>Bacillati</taxon>
        <taxon>Bacillota</taxon>
        <taxon>Bacilli</taxon>
        <taxon>Bacillales</taxon>
        <taxon>Bacillaceae</taxon>
        <taxon>Virgibacillus</taxon>
    </lineage>
</organism>
<dbReference type="InterPro" id="IPR002078">
    <property type="entry name" value="Sigma_54_int"/>
</dbReference>
<gene>
    <name evidence="11" type="ORF">CFK40_14365</name>
</gene>
<dbReference type="Pfam" id="PF00158">
    <property type="entry name" value="Sigma54_activat"/>
    <property type="match status" value="1"/>
</dbReference>
<dbReference type="CDD" id="cd00130">
    <property type="entry name" value="PAS"/>
    <property type="match status" value="1"/>
</dbReference>
<dbReference type="PANTHER" id="PTHR32071:SF57">
    <property type="entry name" value="C4-DICARBOXYLATE TRANSPORT TRANSCRIPTIONAL REGULATORY PROTEIN DCTD"/>
    <property type="match status" value="1"/>
</dbReference>
<dbReference type="Gene3D" id="3.30.450.20">
    <property type="entry name" value="PAS domain"/>
    <property type="match status" value="1"/>
</dbReference>
<keyword evidence="7" id="KW-0175">Coiled coil</keyword>
<evidence type="ECO:0000259" key="10">
    <source>
        <dbReference type="PROSITE" id="PS50113"/>
    </source>
</evidence>